<gene>
    <name evidence="5" type="ORF">ALQ77_00325</name>
</gene>
<evidence type="ECO:0000256" key="2">
    <source>
        <dbReference type="ARBA" id="ARBA00022576"/>
    </source>
</evidence>
<dbReference type="GO" id="GO:0042802">
    <property type="term" value="F:identical protein binding"/>
    <property type="evidence" value="ECO:0007669"/>
    <property type="project" value="TreeGrafter"/>
</dbReference>
<accession>A0A3M3DV61</accession>
<dbReference type="STRING" id="47879.AXG94_01915"/>
<keyword evidence="2" id="KW-0808">Transferase</keyword>
<dbReference type="PANTHER" id="PTHR11986">
    <property type="entry name" value="AMINOTRANSFERASE CLASS III"/>
    <property type="match status" value="1"/>
</dbReference>
<dbReference type="EMBL" id="RBOJ01000111">
    <property type="protein sequence ID" value="RMM41180.1"/>
    <property type="molecule type" value="Genomic_DNA"/>
</dbReference>
<evidence type="ECO:0000313" key="5">
    <source>
        <dbReference type="EMBL" id="RMM41180.1"/>
    </source>
</evidence>
<organism evidence="5 6">
    <name type="scientific">Pseudomonas corrugata</name>
    <dbReference type="NCBI Taxonomy" id="47879"/>
    <lineage>
        <taxon>Bacteria</taxon>
        <taxon>Pseudomonadati</taxon>
        <taxon>Pseudomonadota</taxon>
        <taxon>Gammaproteobacteria</taxon>
        <taxon>Pseudomonadales</taxon>
        <taxon>Pseudomonadaceae</taxon>
        <taxon>Pseudomonas</taxon>
    </lineage>
</organism>
<dbReference type="PIRSF" id="PIRSF000521">
    <property type="entry name" value="Transaminase_4ab_Lys_Orn"/>
    <property type="match status" value="1"/>
</dbReference>
<evidence type="ECO:0008006" key="7">
    <source>
        <dbReference type="Google" id="ProtNLM"/>
    </source>
</evidence>
<keyword evidence="3 4" id="KW-0663">Pyridoxal phosphate</keyword>
<comment type="caution">
    <text evidence="5">The sequence shown here is derived from an EMBL/GenBank/DDBJ whole genome shotgun (WGS) entry which is preliminary data.</text>
</comment>
<proteinExistence type="inferred from homology"/>
<dbReference type="FunFam" id="3.40.640.10:FF:000004">
    <property type="entry name" value="Acetylornithine aminotransferase"/>
    <property type="match status" value="1"/>
</dbReference>
<dbReference type="InterPro" id="IPR015421">
    <property type="entry name" value="PyrdxlP-dep_Trfase_major"/>
</dbReference>
<protein>
    <recommendedName>
        <fullName evidence="7">4-aminobutyrate aminotransferase</fullName>
    </recommendedName>
</protein>
<evidence type="ECO:0000256" key="4">
    <source>
        <dbReference type="RuleBase" id="RU003560"/>
    </source>
</evidence>
<dbReference type="InterPro" id="IPR015424">
    <property type="entry name" value="PyrdxlP-dep_Trfase"/>
</dbReference>
<keyword evidence="6" id="KW-1185">Reference proteome</keyword>
<dbReference type="GO" id="GO:0008483">
    <property type="term" value="F:transaminase activity"/>
    <property type="evidence" value="ECO:0007669"/>
    <property type="project" value="UniProtKB-KW"/>
</dbReference>
<dbReference type="InterPro" id="IPR049704">
    <property type="entry name" value="Aminotrans_3_PPA_site"/>
</dbReference>
<dbReference type="Pfam" id="PF00202">
    <property type="entry name" value="Aminotran_3"/>
    <property type="match status" value="1"/>
</dbReference>
<dbReference type="InterPro" id="IPR005814">
    <property type="entry name" value="Aminotrans_3"/>
</dbReference>
<evidence type="ECO:0000313" key="6">
    <source>
        <dbReference type="Proteomes" id="UP000270661"/>
    </source>
</evidence>
<dbReference type="AlphaFoldDB" id="A0A3M3DV61"/>
<comment type="cofactor">
    <cofactor evidence="1">
        <name>pyridoxal 5'-phosphate</name>
        <dbReference type="ChEBI" id="CHEBI:597326"/>
    </cofactor>
</comment>
<comment type="similarity">
    <text evidence="4">Belongs to the class-III pyridoxal-phosphate-dependent aminotransferase family.</text>
</comment>
<sequence>MIGTLQSTSRETVMSEAKLESLHFADAPRIISSTLPGPMTREALALSARTESMARGGGRMPVAMDRAFGATFKDPDGNTYIDLSAGVGVSSVGRCHPKVVQAIREQSEVLMHALEVNSTRRTELAAKISEIAPDGLRGDCTTFFTQSGSDALEAAVKFAKRITGRHQIIAFHGGYHGVWNASGALTTGTAYRKGYGAMMGGVIHAPYPYAYRFPFDTTHKSAEQIAGDYVDYLLNTPYTAADDVAAVIVEPVQGEGGYVPPSPEFLQLLRKACDRSGALLIVDEVQSGAGRTGKMWAVEHSGVKPDMLTFGKGIGSDLPMAGLIMRSDLAAAIPDGSVPNTFAANSLSAAVALTNISILQDPELDLLNRAHTLGLEAQERIRGFNSPFVGEVRGRGLMIGIELVEDPATKAPLEGARIGQLMGYLLNHGVLMIPCGRYSNVMRVMPSLTISRSLFFKALDIFGDALASLKA</sequence>
<dbReference type="Proteomes" id="UP000270661">
    <property type="component" value="Unassembled WGS sequence"/>
</dbReference>
<evidence type="ECO:0000256" key="1">
    <source>
        <dbReference type="ARBA" id="ARBA00001933"/>
    </source>
</evidence>
<dbReference type="Gene3D" id="3.90.1150.10">
    <property type="entry name" value="Aspartate Aminotransferase, domain 1"/>
    <property type="match status" value="1"/>
</dbReference>
<dbReference type="SUPFAM" id="SSF53383">
    <property type="entry name" value="PLP-dependent transferases"/>
    <property type="match status" value="1"/>
</dbReference>
<dbReference type="Gene3D" id="3.40.640.10">
    <property type="entry name" value="Type I PLP-dependent aspartate aminotransferase-like (Major domain)"/>
    <property type="match status" value="1"/>
</dbReference>
<dbReference type="PROSITE" id="PS00600">
    <property type="entry name" value="AA_TRANSFER_CLASS_3"/>
    <property type="match status" value="1"/>
</dbReference>
<evidence type="ECO:0000256" key="3">
    <source>
        <dbReference type="ARBA" id="ARBA00022898"/>
    </source>
</evidence>
<dbReference type="CDD" id="cd00610">
    <property type="entry name" value="OAT_like"/>
    <property type="match status" value="1"/>
</dbReference>
<keyword evidence="2" id="KW-0032">Aminotransferase</keyword>
<dbReference type="InterPro" id="IPR015422">
    <property type="entry name" value="PyrdxlP-dep_Trfase_small"/>
</dbReference>
<reference evidence="5 6" key="1">
    <citation type="submission" date="2018-08" db="EMBL/GenBank/DDBJ databases">
        <title>Recombination of ecologically and evolutionarily significant loci maintains genetic cohesion in the Pseudomonas syringae species complex.</title>
        <authorList>
            <person name="Dillon M."/>
            <person name="Thakur S."/>
            <person name="Almeida R.N.D."/>
            <person name="Weir B.S."/>
            <person name="Guttman D.S."/>
        </authorList>
    </citation>
    <scope>NUCLEOTIDE SEQUENCE [LARGE SCALE GENOMIC DNA]</scope>
    <source>
        <strain evidence="5 6">NCPPB2445</strain>
    </source>
</reference>
<dbReference type="GO" id="GO:0030170">
    <property type="term" value="F:pyridoxal phosphate binding"/>
    <property type="evidence" value="ECO:0007669"/>
    <property type="project" value="InterPro"/>
</dbReference>
<name>A0A3M3DV61_9PSED</name>
<dbReference type="InterPro" id="IPR050103">
    <property type="entry name" value="Class-III_PLP-dep_AT"/>
</dbReference>